<dbReference type="EMBL" id="OX597840">
    <property type="protein sequence ID" value="CAI9741737.1"/>
    <property type="molecule type" value="Genomic_DNA"/>
</dbReference>
<reference evidence="2" key="1">
    <citation type="submission" date="2023-08" db="EMBL/GenBank/DDBJ databases">
        <authorList>
            <person name="Alioto T."/>
            <person name="Alioto T."/>
            <person name="Gomez Garrido J."/>
        </authorList>
    </citation>
    <scope>NUCLEOTIDE SEQUENCE</scope>
</reference>
<dbReference type="Gene3D" id="3.40.50.410">
    <property type="entry name" value="von Willebrand factor, type A domain"/>
    <property type="match status" value="1"/>
</dbReference>
<gene>
    <name evidence="2" type="ORF">OCTVUL_1B011742</name>
</gene>
<dbReference type="PROSITE" id="PS50234">
    <property type="entry name" value="VWFA"/>
    <property type="match status" value="1"/>
</dbReference>
<protein>
    <recommendedName>
        <fullName evidence="1">VWFA domain-containing protein</fullName>
    </recommendedName>
</protein>
<dbReference type="PANTHER" id="PTHR24020">
    <property type="entry name" value="COLLAGEN ALPHA"/>
    <property type="match status" value="1"/>
</dbReference>
<keyword evidence="3" id="KW-1185">Reference proteome</keyword>
<evidence type="ECO:0000313" key="3">
    <source>
        <dbReference type="Proteomes" id="UP001162480"/>
    </source>
</evidence>
<evidence type="ECO:0000259" key="1">
    <source>
        <dbReference type="PROSITE" id="PS50234"/>
    </source>
</evidence>
<dbReference type="Pfam" id="PF00092">
    <property type="entry name" value="VWA"/>
    <property type="match status" value="1"/>
</dbReference>
<feature type="domain" description="VWFA" evidence="1">
    <location>
        <begin position="14"/>
        <end position="132"/>
    </location>
</feature>
<dbReference type="InterPro" id="IPR036465">
    <property type="entry name" value="vWFA_dom_sf"/>
</dbReference>
<dbReference type="Proteomes" id="UP001162480">
    <property type="component" value="Chromosome 27"/>
</dbReference>
<organism evidence="2 3">
    <name type="scientific">Octopus vulgaris</name>
    <name type="common">Common octopus</name>
    <dbReference type="NCBI Taxonomy" id="6645"/>
    <lineage>
        <taxon>Eukaryota</taxon>
        <taxon>Metazoa</taxon>
        <taxon>Spiralia</taxon>
        <taxon>Lophotrochozoa</taxon>
        <taxon>Mollusca</taxon>
        <taxon>Cephalopoda</taxon>
        <taxon>Coleoidea</taxon>
        <taxon>Octopodiformes</taxon>
        <taxon>Octopoda</taxon>
        <taxon>Incirrata</taxon>
        <taxon>Octopodidae</taxon>
        <taxon>Octopus</taxon>
    </lineage>
</organism>
<dbReference type="PANTHER" id="PTHR24020:SF20">
    <property type="entry name" value="PH DOMAIN-CONTAINING PROTEIN"/>
    <property type="match status" value="1"/>
</dbReference>
<dbReference type="SMART" id="SM00327">
    <property type="entry name" value="VWA"/>
    <property type="match status" value="1"/>
</dbReference>
<dbReference type="InterPro" id="IPR050525">
    <property type="entry name" value="ECM_Assembly_Org"/>
</dbReference>
<dbReference type="InterPro" id="IPR002035">
    <property type="entry name" value="VWF_A"/>
</dbReference>
<sequence>MVGEEENCAGAQMDLLFLIDSSGSVGIDNFIKTLAFLNNIVSNLDIGEEETRVAVIRFSHFAIVSFNLGKYSTKTAVTSAINAIYYDGGNTYTDLALDLARTDIFATTTRKSLAAKVLVLVTDGQSKVKRKQ</sequence>
<name>A0AA36BXN5_OCTVU</name>
<accession>A0AA36BXN5</accession>
<dbReference type="SUPFAM" id="SSF53300">
    <property type="entry name" value="vWA-like"/>
    <property type="match status" value="1"/>
</dbReference>
<evidence type="ECO:0000313" key="2">
    <source>
        <dbReference type="EMBL" id="CAI9741737.1"/>
    </source>
</evidence>
<dbReference type="PRINTS" id="PR00453">
    <property type="entry name" value="VWFADOMAIN"/>
</dbReference>
<dbReference type="AlphaFoldDB" id="A0AA36BXN5"/>
<proteinExistence type="predicted"/>